<feature type="region of interest" description="Disordered" evidence="1">
    <location>
        <begin position="66"/>
        <end position="86"/>
    </location>
</feature>
<dbReference type="Proteomes" id="UP001141806">
    <property type="component" value="Unassembled WGS sequence"/>
</dbReference>
<evidence type="ECO:0000256" key="1">
    <source>
        <dbReference type="SAM" id="MobiDB-lite"/>
    </source>
</evidence>
<dbReference type="EMBL" id="JAMYWD010000002">
    <property type="protein sequence ID" value="KAJ4977723.1"/>
    <property type="molecule type" value="Genomic_DNA"/>
</dbReference>
<organism evidence="2 3">
    <name type="scientific">Protea cynaroides</name>
    <dbReference type="NCBI Taxonomy" id="273540"/>
    <lineage>
        <taxon>Eukaryota</taxon>
        <taxon>Viridiplantae</taxon>
        <taxon>Streptophyta</taxon>
        <taxon>Embryophyta</taxon>
        <taxon>Tracheophyta</taxon>
        <taxon>Spermatophyta</taxon>
        <taxon>Magnoliopsida</taxon>
        <taxon>Proteales</taxon>
        <taxon>Proteaceae</taxon>
        <taxon>Protea</taxon>
    </lineage>
</organism>
<name>A0A9Q0KVN6_9MAGN</name>
<evidence type="ECO:0000313" key="3">
    <source>
        <dbReference type="Proteomes" id="UP001141806"/>
    </source>
</evidence>
<evidence type="ECO:0000313" key="2">
    <source>
        <dbReference type="EMBL" id="KAJ4977723.1"/>
    </source>
</evidence>
<comment type="caution">
    <text evidence="2">The sequence shown here is derived from an EMBL/GenBank/DDBJ whole genome shotgun (WGS) entry which is preliminary data.</text>
</comment>
<sequence length="221" mass="24750">MSLQPFWPLHRGTFAKPVLDPMPEIRLTHSNAKHLSSALVLLLSVSLQSRTSSLVLIPQSPIWPVEKQQGSNEHSANRSRGHGELENQSSIFPINHTAIHEAEAKSLKSMEKGSQDWKAMHGNFLDLKDMVYDVEDHVDRLISEALASRIRHKDHFVASQLGISAAQTQIDEQRSNSLVARTSDKMLRMRIRMTIVTTSRVAGLLEEEGGDGDRNTRCTNL</sequence>
<accession>A0A9Q0KVN6</accession>
<proteinExistence type="predicted"/>
<keyword evidence="3" id="KW-1185">Reference proteome</keyword>
<dbReference type="AlphaFoldDB" id="A0A9Q0KVN6"/>
<gene>
    <name evidence="2" type="ORF">NE237_008503</name>
</gene>
<protein>
    <submittedName>
        <fullName evidence="2">Uncharacterized protein</fullName>
    </submittedName>
</protein>
<reference evidence="2" key="1">
    <citation type="journal article" date="2023" name="Plant J.">
        <title>The genome of the king protea, Protea cynaroides.</title>
        <authorList>
            <person name="Chang J."/>
            <person name="Duong T.A."/>
            <person name="Schoeman C."/>
            <person name="Ma X."/>
            <person name="Roodt D."/>
            <person name="Barker N."/>
            <person name="Li Z."/>
            <person name="Van de Peer Y."/>
            <person name="Mizrachi E."/>
        </authorList>
    </citation>
    <scope>NUCLEOTIDE SEQUENCE</scope>
    <source>
        <tissue evidence="2">Young leaves</tissue>
    </source>
</reference>